<evidence type="ECO:0000313" key="4">
    <source>
        <dbReference type="EMBL" id="RZU41634.1"/>
    </source>
</evidence>
<dbReference type="PANTHER" id="PTHR43861:SF1">
    <property type="entry name" value="TRANS-ACONITATE 2-METHYLTRANSFERASE"/>
    <property type="match status" value="1"/>
</dbReference>
<dbReference type="Proteomes" id="UP000292958">
    <property type="component" value="Unassembled WGS sequence"/>
</dbReference>
<proteinExistence type="predicted"/>
<dbReference type="PANTHER" id="PTHR43861">
    <property type="entry name" value="TRANS-ACONITATE 2-METHYLTRANSFERASE-RELATED"/>
    <property type="match status" value="1"/>
</dbReference>
<keyword evidence="2 4" id="KW-0808">Transferase</keyword>
<dbReference type="InterPro" id="IPR029063">
    <property type="entry name" value="SAM-dependent_MTases_sf"/>
</dbReference>
<protein>
    <submittedName>
        <fullName evidence="4">Methyltransferase family protein</fullName>
    </submittedName>
</protein>
<gene>
    <name evidence="4" type="ORF">BDD14_3160</name>
</gene>
<keyword evidence="1 4" id="KW-0489">Methyltransferase</keyword>
<evidence type="ECO:0000256" key="2">
    <source>
        <dbReference type="ARBA" id="ARBA00022679"/>
    </source>
</evidence>
<dbReference type="InterPro" id="IPR041698">
    <property type="entry name" value="Methyltransf_25"/>
</dbReference>
<name>A0A4Q7YW73_9BACT</name>
<dbReference type="CDD" id="cd02440">
    <property type="entry name" value="AdoMet_MTases"/>
    <property type="match status" value="1"/>
</dbReference>
<reference evidence="4 5" key="1">
    <citation type="submission" date="2019-02" db="EMBL/GenBank/DDBJ databases">
        <title>Genomic Encyclopedia of Archaeal and Bacterial Type Strains, Phase II (KMG-II): from individual species to whole genera.</title>
        <authorList>
            <person name="Goeker M."/>
        </authorList>
    </citation>
    <scope>NUCLEOTIDE SEQUENCE [LARGE SCALE GENOMIC DNA]</scope>
    <source>
        <strain evidence="4 5">DSM 18101</strain>
    </source>
</reference>
<feature type="domain" description="Methyltransferase" evidence="3">
    <location>
        <begin position="35"/>
        <end position="128"/>
    </location>
</feature>
<comment type="caution">
    <text evidence="4">The sequence shown here is derived from an EMBL/GenBank/DDBJ whole genome shotgun (WGS) entry which is preliminary data.</text>
</comment>
<sequence length="261" mass="29164">MTEWNAPEYARISALQQAMAAEVLSLLDLGDAKSVLDLGCGNGKVTAEIAARLPEGRIVGVDASADMIAFATDHFGPATHPNLRFAVSDIRRIGYEDEFDLIVSFNALHWIPEQAKALRAIRGAMKTGASAQLRLVPKGERKSLEDVLEETRKSQRWASYYDGYQDPYLQLTAAEYAELAEGNGLHVVSMDVKDKSWNFGSRAGFFAFGSVTFIEWTRRLPEEAKPEFIRDVLDRYSVVAGDEKTFRFYQMDIRLAKDDAL</sequence>
<accession>A0A4Q7YW73</accession>
<dbReference type="EMBL" id="SHKW01000001">
    <property type="protein sequence ID" value="RZU41634.1"/>
    <property type="molecule type" value="Genomic_DNA"/>
</dbReference>
<dbReference type="SUPFAM" id="SSF53335">
    <property type="entry name" value="S-adenosyl-L-methionine-dependent methyltransferases"/>
    <property type="match status" value="1"/>
</dbReference>
<dbReference type="Pfam" id="PF13649">
    <property type="entry name" value="Methyltransf_25"/>
    <property type="match status" value="1"/>
</dbReference>
<keyword evidence="5" id="KW-1185">Reference proteome</keyword>
<organism evidence="4 5">
    <name type="scientific">Edaphobacter modestus</name>
    <dbReference type="NCBI Taxonomy" id="388466"/>
    <lineage>
        <taxon>Bacteria</taxon>
        <taxon>Pseudomonadati</taxon>
        <taxon>Acidobacteriota</taxon>
        <taxon>Terriglobia</taxon>
        <taxon>Terriglobales</taxon>
        <taxon>Acidobacteriaceae</taxon>
        <taxon>Edaphobacter</taxon>
    </lineage>
</organism>
<dbReference type="GO" id="GO:0032259">
    <property type="term" value="P:methylation"/>
    <property type="evidence" value="ECO:0007669"/>
    <property type="project" value="UniProtKB-KW"/>
</dbReference>
<evidence type="ECO:0000259" key="3">
    <source>
        <dbReference type="Pfam" id="PF13649"/>
    </source>
</evidence>
<dbReference type="OrthoDB" id="7365827at2"/>
<dbReference type="GO" id="GO:0008168">
    <property type="term" value="F:methyltransferase activity"/>
    <property type="evidence" value="ECO:0007669"/>
    <property type="project" value="UniProtKB-KW"/>
</dbReference>
<evidence type="ECO:0000256" key="1">
    <source>
        <dbReference type="ARBA" id="ARBA00022603"/>
    </source>
</evidence>
<dbReference type="RefSeq" id="WP_130419520.1">
    <property type="nucleotide sequence ID" value="NZ_SHKW01000001.1"/>
</dbReference>
<evidence type="ECO:0000313" key="5">
    <source>
        <dbReference type="Proteomes" id="UP000292958"/>
    </source>
</evidence>
<dbReference type="AlphaFoldDB" id="A0A4Q7YW73"/>
<dbReference type="Gene3D" id="3.40.50.150">
    <property type="entry name" value="Vaccinia Virus protein VP39"/>
    <property type="match status" value="1"/>
</dbReference>